<organism evidence="12 13">
    <name type="scientific">Papaver nudicaule</name>
    <name type="common">Iceland poppy</name>
    <dbReference type="NCBI Taxonomy" id="74823"/>
    <lineage>
        <taxon>Eukaryota</taxon>
        <taxon>Viridiplantae</taxon>
        <taxon>Streptophyta</taxon>
        <taxon>Embryophyta</taxon>
        <taxon>Tracheophyta</taxon>
        <taxon>Spermatophyta</taxon>
        <taxon>Magnoliopsida</taxon>
        <taxon>Ranunculales</taxon>
        <taxon>Papaveraceae</taxon>
        <taxon>Papaveroideae</taxon>
        <taxon>Papaver</taxon>
    </lineage>
</organism>
<accession>A0AA41VNN1</accession>
<reference evidence="12" key="1">
    <citation type="submission" date="2022-03" db="EMBL/GenBank/DDBJ databases">
        <title>A functionally conserved STORR gene fusion in Papaver species that diverged 16.8 million years ago.</title>
        <authorList>
            <person name="Catania T."/>
        </authorList>
    </citation>
    <scope>NUCLEOTIDE SEQUENCE</scope>
    <source>
        <strain evidence="12">S-191538</strain>
    </source>
</reference>
<evidence type="ECO:0000256" key="8">
    <source>
        <dbReference type="ARBA" id="ARBA00022989"/>
    </source>
</evidence>
<feature type="compositionally biased region" description="Polar residues" evidence="11">
    <location>
        <begin position="163"/>
        <end position="172"/>
    </location>
</feature>
<evidence type="ECO:0000256" key="10">
    <source>
        <dbReference type="ARBA" id="ARBA00023136"/>
    </source>
</evidence>
<keyword evidence="8" id="KW-1133">Transmembrane helix</keyword>
<evidence type="ECO:0000256" key="3">
    <source>
        <dbReference type="ARBA" id="ARBA00005792"/>
    </source>
</evidence>
<dbReference type="GO" id="GO:0015031">
    <property type="term" value="P:protein transport"/>
    <property type="evidence" value="ECO:0007669"/>
    <property type="project" value="UniProtKB-KW"/>
</dbReference>
<evidence type="ECO:0000256" key="7">
    <source>
        <dbReference type="ARBA" id="ARBA00022927"/>
    </source>
</evidence>
<keyword evidence="10" id="KW-0472">Membrane</keyword>
<dbReference type="SUPFAM" id="SSF48452">
    <property type="entry name" value="TPR-like"/>
    <property type="match status" value="1"/>
</dbReference>
<dbReference type="AlphaFoldDB" id="A0AA41VNN1"/>
<keyword evidence="7" id="KW-0653">Protein transport</keyword>
<dbReference type="Proteomes" id="UP001177140">
    <property type="component" value="Unassembled WGS sequence"/>
</dbReference>
<evidence type="ECO:0000256" key="1">
    <source>
        <dbReference type="ARBA" id="ARBA00003450"/>
    </source>
</evidence>
<dbReference type="InterPro" id="IPR010547">
    <property type="entry name" value="TOM20_imprt_rcpt"/>
</dbReference>
<evidence type="ECO:0000256" key="9">
    <source>
        <dbReference type="ARBA" id="ARBA00023128"/>
    </source>
</evidence>
<proteinExistence type="inferred from homology"/>
<dbReference type="GO" id="GO:0045040">
    <property type="term" value="P:protein insertion into mitochondrial outer membrane"/>
    <property type="evidence" value="ECO:0007669"/>
    <property type="project" value="InterPro"/>
</dbReference>
<dbReference type="Gene3D" id="1.25.40.10">
    <property type="entry name" value="Tetratricopeptide repeat domain"/>
    <property type="match status" value="1"/>
</dbReference>
<evidence type="ECO:0000256" key="4">
    <source>
        <dbReference type="ARBA" id="ARBA00022448"/>
    </source>
</evidence>
<dbReference type="GO" id="GO:0005742">
    <property type="term" value="C:mitochondrial outer membrane translocase complex"/>
    <property type="evidence" value="ECO:0007669"/>
    <property type="project" value="InterPro"/>
</dbReference>
<keyword evidence="13" id="KW-1185">Reference proteome</keyword>
<comment type="similarity">
    <text evidence="3">Belongs to the Tom20 family.</text>
</comment>
<evidence type="ECO:0008006" key="14">
    <source>
        <dbReference type="Google" id="ProtNLM"/>
    </source>
</evidence>
<feature type="region of interest" description="Disordered" evidence="11">
    <location>
        <begin position="150"/>
        <end position="172"/>
    </location>
</feature>
<evidence type="ECO:0000256" key="6">
    <source>
        <dbReference type="ARBA" id="ARBA00022787"/>
    </source>
</evidence>
<evidence type="ECO:0000256" key="2">
    <source>
        <dbReference type="ARBA" id="ARBA00004572"/>
    </source>
</evidence>
<protein>
    <recommendedName>
        <fullName evidence="14">Mitochondrial import receptor subunit TOM20</fullName>
    </recommendedName>
</protein>
<dbReference type="InterPro" id="IPR011990">
    <property type="entry name" value="TPR-like_helical_dom_sf"/>
</dbReference>
<feature type="compositionally biased region" description="Low complexity" evidence="11">
    <location>
        <begin position="150"/>
        <end position="162"/>
    </location>
</feature>
<keyword evidence="9" id="KW-0496">Mitochondrion</keyword>
<evidence type="ECO:0000256" key="11">
    <source>
        <dbReference type="SAM" id="MobiDB-lite"/>
    </source>
</evidence>
<comment type="function">
    <text evidence="1">Central component of the receptor complex responsible for the recognition and translocation of cytosolically synthesized mitochondrial preproteins. Together with TOM22 functions as the transit peptide receptor at the surface of the mitochondrion outer membrane and facilitates the movement of preproteins into the translocation pore.</text>
</comment>
<name>A0AA41VNN1_PAPNU</name>
<sequence>MGMSAEDFEQLVYLKQARKDAERNYGDYPNDAANLTRWGAVLLDLTQFQTDAESKNLILDGISKLEEALSINPEMHDVIWCLGSGHMMHGLLIPDYNVARDYFDRAAEDYQQAVEKDPGNQKYLHSSIKIAEASKFHAEMYKHGVAQHAAAGAGSGSSNSSAKVNNKTGKTL</sequence>
<dbReference type="EMBL" id="JAJJMA010258585">
    <property type="protein sequence ID" value="MCL7044479.1"/>
    <property type="molecule type" value="Genomic_DNA"/>
</dbReference>
<gene>
    <name evidence="12" type="ORF">MKW94_027202</name>
</gene>
<evidence type="ECO:0000313" key="12">
    <source>
        <dbReference type="EMBL" id="MCL7044479.1"/>
    </source>
</evidence>
<comment type="subcellular location">
    <subcellularLocation>
        <location evidence="2">Mitochondrion outer membrane</location>
        <topology evidence="2">Single-pass membrane protein</topology>
    </subcellularLocation>
</comment>
<evidence type="ECO:0000256" key="5">
    <source>
        <dbReference type="ARBA" id="ARBA00022692"/>
    </source>
</evidence>
<dbReference type="Pfam" id="PF06552">
    <property type="entry name" value="TOM20_plant"/>
    <property type="match status" value="1"/>
</dbReference>
<evidence type="ECO:0000313" key="13">
    <source>
        <dbReference type="Proteomes" id="UP001177140"/>
    </source>
</evidence>
<keyword evidence="4" id="KW-0813">Transport</keyword>
<keyword evidence="6" id="KW-1000">Mitochondrion outer membrane</keyword>
<dbReference type="PANTHER" id="PTHR32409">
    <property type="entry name" value="MITOCHONDRIAL IMPORT RECEPTOR SUBUNIT TOM20-1-RELATED"/>
    <property type="match status" value="1"/>
</dbReference>
<comment type="caution">
    <text evidence="12">The sequence shown here is derived from an EMBL/GenBank/DDBJ whole genome shotgun (WGS) entry which is preliminary data.</text>
</comment>
<dbReference type="PANTHER" id="PTHR32409:SF3">
    <property type="entry name" value="MITOCHONDRIAL IMPORT RECEPTOR SUBUNIT TOM20-1-RELATED"/>
    <property type="match status" value="1"/>
</dbReference>
<keyword evidence="5" id="KW-0812">Transmembrane</keyword>